<evidence type="ECO:0000256" key="1">
    <source>
        <dbReference type="SAM" id="MobiDB-lite"/>
    </source>
</evidence>
<dbReference type="AlphaFoldDB" id="A0A9Q0KBA0"/>
<feature type="region of interest" description="Disordered" evidence="1">
    <location>
        <begin position="86"/>
        <end position="107"/>
    </location>
</feature>
<gene>
    <name evidence="2" type="ORF">NE237_019118</name>
</gene>
<proteinExistence type="predicted"/>
<dbReference type="OrthoDB" id="1752268at2759"/>
<organism evidence="2 3">
    <name type="scientific">Protea cynaroides</name>
    <dbReference type="NCBI Taxonomy" id="273540"/>
    <lineage>
        <taxon>Eukaryota</taxon>
        <taxon>Viridiplantae</taxon>
        <taxon>Streptophyta</taxon>
        <taxon>Embryophyta</taxon>
        <taxon>Tracheophyta</taxon>
        <taxon>Spermatophyta</taxon>
        <taxon>Magnoliopsida</taxon>
        <taxon>Proteales</taxon>
        <taxon>Proteaceae</taxon>
        <taxon>Protea</taxon>
    </lineage>
</organism>
<dbReference type="Proteomes" id="UP001141806">
    <property type="component" value="Unassembled WGS sequence"/>
</dbReference>
<reference evidence="2" key="1">
    <citation type="journal article" date="2023" name="Plant J.">
        <title>The genome of the king protea, Protea cynaroides.</title>
        <authorList>
            <person name="Chang J."/>
            <person name="Duong T.A."/>
            <person name="Schoeman C."/>
            <person name="Ma X."/>
            <person name="Roodt D."/>
            <person name="Barker N."/>
            <person name="Li Z."/>
            <person name="Van de Peer Y."/>
            <person name="Mizrachi E."/>
        </authorList>
    </citation>
    <scope>NUCLEOTIDE SEQUENCE</scope>
    <source>
        <tissue evidence="2">Young leaves</tissue>
    </source>
</reference>
<comment type="caution">
    <text evidence="2">The sequence shown here is derived from an EMBL/GenBank/DDBJ whole genome shotgun (WGS) entry which is preliminary data.</text>
</comment>
<evidence type="ECO:0000313" key="2">
    <source>
        <dbReference type="EMBL" id="KAJ4967269.1"/>
    </source>
</evidence>
<accession>A0A9Q0KBA0</accession>
<protein>
    <submittedName>
        <fullName evidence="2">Uncharacterized protein</fullName>
    </submittedName>
</protein>
<evidence type="ECO:0000313" key="3">
    <source>
        <dbReference type="Proteomes" id="UP001141806"/>
    </source>
</evidence>
<sequence>MNRVEKYAAMNEVTVPMSQLLHNLKGTQYELSHPPPMKSDPWRERSRKYYRYHRENGHDTGKCRALRYAIDDLIKCGHIREYVEKPATVDTKQKGKQLAEQEDITES</sequence>
<name>A0A9Q0KBA0_9MAGN</name>
<dbReference type="EMBL" id="JAMYWD010000007">
    <property type="protein sequence ID" value="KAJ4967269.1"/>
    <property type="molecule type" value="Genomic_DNA"/>
</dbReference>
<keyword evidence="3" id="KW-1185">Reference proteome</keyword>